<gene>
    <name evidence="2" type="ORF">BCR33DRAFT_792178</name>
</gene>
<organism evidence="2 3">
    <name type="scientific">Rhizoclosmatium globosum</name>
    <dbReference type="NCBI Taxonomy" id="329046"/>
    <lineage>
        <taxon>Eukaryota</taxon>
        <taxon>Fungi</taxon>
        <taxon>Fungi incertae sedis</taxon>
        <taxon>Chytridiomycota</taxon>
        <taxon>Chytridiomycota incertae sedis</taxon>
        <taxon>Chytridiomycetes</taxon>
        <taxon>Chytridiales</taxon>
        <taxon>Chytriomycetaceae</taxon>
        <taxon>Rhizoclosmatium</taxon>
    </lineage>
</organism>
<feature type="compositionally biased region" description="Acidic residues" evidence="1">
    <location>
        <begin position="184"/>
        <end position="193"/>
    </location>
</feature>
<feature type="compositionally biased region" description="Basic residues" evidence="1">
    <location>
        <begin position="242"/>
        <end position="252"/>
    </location>
</feature>
<protein>
    <submittedName>
        <fullName evidence="2">Uncharacterized protein</fullName>
    </submittedName>
</protein>
<feature type="compositionally biased region" description="Acidic residues" evidence="1">
    <location>
        <begin position="201"/>
        <end position="237"/>
    </location>
</feature>
<evidence type="ECO:0000256" key="1">
    <source>
        <dbReference type="SAM" id="MobiDB-lite"/>
    </source>
</evidence>
<comment type="caution">
    <text evidence="2">The sequence shown here is derived from an EMBL/GenBank/DDBJ whole genome shotgun (WGS) entry which is preliminary data.</text>
</comment>
<proteinExistence type="predicted"/>
<evidence type="ECO:0000313" key="3">
    <source>
        <dbReference type="Proteomes" id="UP000193642"/>
    </source>
</evidence>
<dbReference type="Proteomes" id="UP000193642">
    <property type="component" value="Unassembled WGS sequence"/>
</dbReference>
<feature type="region of interest" description="Disordered" evidence="1">
    <location>
        <begin position="156"/>
        <end position="252"/>
    </location>
</feature>
<dbReference type="AlphaFoldDB" id="A0A1Y2B9S0"/>
<dbReference type="EMBL" id="MCGO01000076">
    <property type="protein sequence ID" value="ORY31579.1"/>
    <property type="molecule type" value="Genomic_DNA"/>
</dbReference>
<sequence length="252" mass="28698">MQSIEHAAYVVPISYAGTRHSERFKYKLLADKIEELLHKKVQPSKLKNRRLALESLADEYEKDGSGSDVDIVTSAAESTAAISSDPIARLHPQLKVIGTNLGRLAACGEHIEKLLGSLHHKSNVRIVKAATLSHDEMETMKMSKTDRNKMVAAGKRLEKEARRKVAANTKKAGSVKRMKKKVEEEEEEVYEEDDKYRYMMEDEDDNDEDDDQDNDEDDDEEDDGDDDDDAVDEEEEVVLTKPTRRRAQRKTY</sequence>
<reference evidence="2 3" key="1">
    <citation type="submission" date="2016-07" db="EMBL/GenBank/DDBJ databases">
        <title>Pervasive Adenine N6-methylation of Active Genes in Fungi.</title>
        <authorList>
            <consortium name="DOE Joint Genome Institute"/>
            <person name="Mondo S.J."/>
            <person name="Dannebaum R.O."/>
            <person name="Kuo R.C."/>
            <person name="Labutti K."/>
            <person name="Haridas S."/>
            <person name="Kuo A."/>
            <person name="Salamov A."/>
            <person name="Ahrendt S.R."/>
            <person name="Lipzen A."/>
            <person name="Sullivan W."/>
            <person name="Andreopoulos W.B."/>
            <person name="Clum A."/>
            <person name="Lindquist E."/>
            <person name="Daum C."/>
            <person name="Ramamoorthy G.K."/>
            <person name="Gryganskyi A."/>
            <person name="Culley D."/>
            <person name="Magnuson J.K."/>
            <person name="James T.Y."/>
            <person name="O'Malley M.A."/>
            <person name="Stajich J.E."/>
            <person name="Spatafora J.W."/>
            <person name="Visel A."/>
            <person name="Grigoriev I.V."/>
        </authorList>
    </citation>
    <scope>NUCLEOTIDE SEQUENCE [LARGE SCALE GENOMIC DNA]</scope>
    <source>
        <strain evidence="2 3">JEL800</strain>
    </source>
</reference>
<accession>A0A1Y2B9S0</accession>
<keyword evidence="3" id="KW-1185">Reference proteome</keyword>
<name>A0A1Y2B9S0_9FUNG</name>
<evidence type="ECO:0000313" key="2">
    <source>
        <dbReference type="EMBL" id="ORY31579.1"/>
    </source>
</evidence>